<dbReference type="NCBIfam" id="TIGR02589">
    <property type="entry name" value="cas_Csd2"/>
    <property type="match status" value="1"/>
</dbReference>
<gene>
    <name evidence="2" type="ORF">CBLFYP116_03214</name>
</gene>
<dbReference type="Pfam" id="PF05107">
    <property type="entry name" value="Cas_Cas7"/>
    <property type="match status" value="1"/>
</dbReference>
<dbReference type="NCBIfam" id="TIGR01595">
    <property type="entry name" value="cas_CT1132"/>
    <property type="match status" value="1"/>
</dbReference>
<evidence type="ECO:0008006" key="3">
    <source>
        <dbReference type="Google" id="ProtNLM"/>
    </source>
</evidence>
<dbReference type="GO" id="GO:0043571">
    <property type="term" value="P:maintenance of CRISPR repeat elements"/>
    <property type="evidence" value="ECO:0007669"/>
    <property type="project" value="InterPro"/>
</dbReference>
<protein>
    <recommendedName>
        <fullName evidence="3">Type I-C CRISPR-associated protein Cas7/Csd2</fullName>
    </recommendedName>
</protein>
<dbReference type="InterPro" id="IPR013418">
    <property type="entry name" value="CRISPR-assoc_prot_Cas7/Csd2"/>
</dbReference>
<accession>A0A6N2W0W9</accession>
<organism evidence="2">
    <name type="scientific">Enterocloster bolteae</name>
    <dbReference type="NCBI Taxonomy" id="208479"/>
    <lineage>
        <taxon>Bacteria</taxon>
        <taxon>Bacillati</taxon>
        <taxon>Bacillota</taxon>
        <taxon>Clostridia</taxon>
        <taxon>Lachnospirales</taxon>
        <taxon>Lachnospiraceae</taxon>
        <taxon>Enterocloster</taxon>
    </lineage>
</organism>
<name>A0A6N2W0W9_9FIRM</name>
<evidence type="ECO:0000256" key="1">
    <source>
        <dbReference type="SAM" id="MobiDB-lite"/>
    </source>
</evidence>
<proteinExistence type="predicted"/>
<dbReference type="AlphaFoldDB" id="A0A6N2W0W9"/>
<reference evidence="2" key="1">
    <citation type="submission" date="2019-11" db="EMBL/GenBank/DDBJ databases">
        <authorList>
            <person name="Feng L."/>
        </authorList>
    </citation>
    <scope>NUCLEOTIDE SEQUENCE</scope>
    <source>
        <strain evidence="2">CbolteaeLFYP116</strain>
    </source>
</reference>
<evidence type="ECO:0000313" key="2">
    <source>
        <dbReference type="EMBL" id="VYT36334.1"/>
    </source>
</evidence>
<dbReference type="EMBL" id="CACRTF010000014">
    <property type="protein sequence ID" value="VYT36334.1"/>
    <property type="molecule type" value="Genomic_DNA"/>
</dbReference>
<dbReference type="InterPro" id="IPR006482">
    <property type="entry name" value="Cas7_Csh2/Csh2"/>
</dbReference>
<feature type="region of interest" description="Disordered" evidence="1">
    <location>
        <begin position="1"/>
        <end position="24"/>
    </location>
</feature>
<feature type="compositionally biased region" description="Polar residues" evidence="1">
    <location>
        <begin position="1"/>
        <end position="10"/>
    </location>
</feature>
<sequence>MVFSVDNANPNGDPLEGNRPRTNDNGYGEVTGECIRRKIRNRFIHMGLPVFVQSDSLCVDGYSSLAERLAARKDIFNALKDGRSQKEGLRMACGTWLDVRLFGQIFAFSGVKAAASASVHGAVTVCHGTSVEPVVIKDIHITKSTNGEDKGSAKGKSSDTMGSKSIVEQGLYVVKGSVNPFYADKNGVSHEDVEVLKKALATIFENDESCARPAGSMAVCRLYWFEQPENHACVPVHNIFELLDIQNQGSGYVCCLKELPDGVRVTELI</sequence>